<dbReference type="EMBL" id="LZPO01017366">
    <property type="protein sequence ID" value="OBS80422.1"/>
    <property type="molecule type" value="Genomic_DNA"/>
</dbReference>
<evidence type="ECO:0000313" key="1">
    <source>
        <dbReference type="EMBL" id="OBS80422.1"/>
    </source>
</evidence>
<reference evidence="1 2" key="1">
    <citation type="submission" date="2016-06" db="EMBL/GenBank/DDBJ databases">
        <title>The Draft Genome Sequence and Annotation of the Desert Woodrat Neotoma lepida.</title>
        <authorList>
            <person name="Campbell M."/>
            <person name="Oakeson K.F."/>
            <person name="Yandell M."/>
            <person name="Halpert J.R."/>
            <person name="Dearing D."/>
        </authorList>
    </citation>
    <scope>NUCLEOTIDE SEQUENCE [LARGE SCALE GENOMIC DNA]</scope>
    <source>
        <strain evidence="1">417</strain>
        <tissue evidence="1">Liver</tissue>
    </source>
</reference>
<dbReference type="AlphaFoldDB" id="A0A1A6HRS8"/>
<evidence type="ECO:0000313" key="2">
    <source>
        <dbReference type="Proteomes" id="UP000092124"/>
    </source>
</evidence>
<organism evidence="1 2">
    <name type="scientific">Neotoma lepida</name>
    <name type="common">Desert woodrat</name>
    <dbReference type="NCBI Taxonomy" id="56216"/>
    <lineage>
        <taxon>Eukaryota</taxon>
        <taxon>Metazoa</taxon>
        <taxon>Chordata</taxon>
        <taxon>Craniata</taxon>
        <taxon>Vertebrata</taxon>
        <taxon>Euteleostomi</taxon>
        <taxon>Mammalia</taxon>
        <taxon>Eutheria</taxon>
        <taxon>Euarchontoglires</taxon>
        <taxon>Glires</taxon>
        <taxon>Rodentia</taxon>
        <taxon>Myomorpha</taxon>
        <taxon>Muroidea</taxon>
        <taxon>Cricetidae</taxon>
        <taxon>Neotominae</taxon>
        <taxon>Neotoma</taxon>
    </lineage>
</organism>
<accession>A0A1A6HRS8</accession>
<gene>
    <name evidence="1" type="ORF">A6R68_21367</name>
</gene>
<protein>
    <submittedName>
        <fullName evidence="1">Uncharacterized protein</fullName>
    </submittedName>
</protein>
<comment type="caution">
    <text evidence="1">The sequence shown here is derived from an EMBL/GenBank/DDBJ whole genome shotgun (WGS) entry which is preliminary data.</text>
</comment>
<keyword evidence="2" id="KW-1185">Reference proteome</keyword>
<name>A0A1A6HRS8_NEOLE</name>
<proteinExistence type="predicted"/>
<dbReference type="Proteomes" id="UP000092124">
    <property type="component" value="Unassembled WGS sequence"/>
</dbReference>
<sequence length="137" mass="14783">MCPERGLSIQSLACLGNRHFRNPRDTGNDSLALPVPPLLSFLRDLAVLGAGEPSRMQVETGREVRPALGARRRRVPGCLSEAESPRPRSAGSARVGACASVLHGADPPGDTSFLDSEKQLLQFEAETHFQCACCNWN</sequence>